<evidence type="ECO:0000256" key="2">
    <source>
        <dbReference type="PROSITE-ProRule" id="PRU00169"/>
    </source>
</evidence>
<dbReference type="InterPro" id="IPR011006">
    <property type="entry name" value="CheY-like_superfamily"/>
</dbReference>
<protein>
    <submittedName>
        <fullName evidence="4">Response regulator transcription factor</fullName>
    </submittedName>
</protein>
<dbReference type="RefSeq" id="WP_316432687.1">
    <property type="nucleotide sequence ID" value="NZ_CP053586.1"/>
</dbReference>
<accession>A0AA97AHW0</accession>
<dbReference type="PANTHER" id="PTHR48111">
    <property type="entry name" value="REGULATOR OF RPOS"/>
    <property type="match status" value="1"/>
</dbReference>
<dbReference type="Pfam" id="PF00072">
    <property type="entry name" value="Response_reg"/>
    <property type="match status" value="1"/>
</dbReference>
<organism evidence="4">
    <name type="scientific">Leptolyngbya sp. NK1-12</name>
    <dbReference type="NCBI Taxonomy" id="2547451"/>
    <lineage>
        <taxon>Bacteria</taxon>
        <taxon>Bacillati</taxon>
        <taxon>Cyanobacteriota</taxon>
        <taxon>Cyanophyceae</taxon>
        <taxon>Leptolyngbyales</taxon>
        <taxon>Leptolyngbyaceae</taxon>
        <taxon>Leptolyngbya group</taxon>
        <taxon>Leptolyngbya</taxon>
    </lineage>
</organism>
<keyword evidence="2" id="KW-0597">Phosphoprotein</keyword>
<dbReference type="PROSITE" id="PS50110">
    <property type="entry name" value="RESPONSE_REGULATORY"/>
    <property type="match status" value="1"/>
</dbReference>
<feature type="domain" description="Response regulatory" evidence="3">
    <location>
        <begin position="3"/>
        <end position="118"/>
    </location>
</feature>
<evidence type="ECO:0000313" key="4">
    <source>
        <dbReference type="EMBL" id="WNZ21452.1"/>
    </source>
</evidence>
<evidence type="ECO:0000256" key="1">
    <source>
        <dbReference type="ARBA" id="ARBA00023125"/>
    </source>
</evidence>
<dbReference type="InterPro" id="IPR039420">
    <property type="entry name" value="WalR-like"/>
</dbReference>
<sequence length="122" mass="13785">MCRILIAEDEPRIAAFIEKGLRKHGYQTVVVHSGIQVVEVAQAVEFDLLLLDLGLPGKDGWTVLQELRQQLPHFLSVIIVTARDDIQDRLISLDFGVTDYITKPFRFTELLSRVEAKLGKAQ</sequence>
<evidence type="ECO:0000259" key="3">
    <source>
        <dbReference type="PROSITE" id="PS50110"/>
    </source>
</evidence>
<dbReference type="InterPro" id="IPR001789">
    <property type="entry name" value="Sig_transdc_resp-reg_receiver"/>
</dbReference>
<proteinExistence type="predicted"/>
<keyword evidence="1" id="KW-0238">DNA-binding</keyword>
<feature type="modified residue" description="4-aspartylphosphate" evidence="2">
    <location>
        <position position="52"/>
    </location>
</feature>
<dbReference type="GO" id="GO:0005829">
    <property type="term" value="C:cytosol"/>
    <property type="evidence" value="ECO:0007669"/>
    <property type="project" value="TreeGrafter"/>
</dbReference>
<dbReference type="SMART" id="SM00448">
    <property type="entry name" value="REC"/>
    <property type="match status" value="1"/>
</dbReference>
<dbReference type="GO" id="GO:0000156">
    <property type="term" value="F:phosphorelay response regulator activity"/>
    <property type="evidence" value="ECO:0007669"/>
    <property type="project" value="TreeGrafter"/>
</dbReference>
<reference evidence="4" key="1">
    <citation type="submission" date="2020-05" db="EMBL/GenBank/DDBJ databases">
        <authorList>
            <person name="Zhu T."/>
            <person name="Keshari N."/>
            <person name="Lu X."/>
        </authorList>
    </citation>
    <scope>NUCLEOTIDE SEQUENCE</scope>
    <source>
        <strain evidence="4">NK1-12</strain>
    </source>
</reference>
<dbReference type="GO" id="GO:0006355">
    <property type="term" value="P:regulation of DNA-templated transcription"/>
    <property type="evidence" value="ECO:0007669"/>
    <property type="project" value="TreeGrafter"/>
</dbReference>
<dbReference type="GO" id="GO:0000976">
    <property type="term" value="F:transcription cis-regulatory region binding"/>
    <property type="evidence" value="ECO:0007669"/>
    <property type="project" value="TreeGrafter"/>
</dbReference>
<dbReference type="SUPFAM" id="SSF52172">
    <property type="entry name" value="CheY-like"/>
    <property type="match status" value="1"/>
</dbReference>
<dbReference type="Gene3D" id="3.40.50.2300">
    <property type="match status" value="1"/>
</dbReference>
<gene>
    <name evidence="4" type="ORF">HJG54_00285</name>
</gene>
<dbReference type="GO" id="GO:0032993">
    <property type="term" value="C:protein-DNA complex"/>
    <property type="evidence" value="ECO:0007669"/>
    <property type="project" value="TreeGrafter"/>
</dbReference>
<dbReference type="PANTHER" id="PTHR48111:SF38">
    <property type="entry name" value="TWO-COMPONENT RESPONSE REGULATOR"/>
    <property type="match status" value="1"/>
</dbReference>
<dbReference type="EMBL" id="CP053586">
    <property type="protein sequence ID" value="WNZ21452.1"/>
    <property type="molecule type" value="Genomic_DNA"/>
</dbReference>
<name>A0AA97AHW0_9CYAN</name>
<dbReference type="AlphaFoldDB" id="A0AA97AHW0"/>